<dbReference type="AlphaFoldDB" id="A0A177EJ01"/>
<dbReference type="GeneID" id="93646779"/>
<evidence type="ECO:0000313" key="2">
    <source>
        <dbReference type="Proteomes" id="UP000185944"/>
    </source>
</evidence>
<dbReference type="Gene3D" id="1.25.40.10">
    <property type="entry name" value="Tetratricopeptide repeat domain"/>
    <property type="match status" value="1"/>
</dbReference>
<sequence>MEWIETVSSLMKSGEHEKALASVEEAEKKEGVSMETEVFRAIIQLHLHQPSSILQVIEKYPTKYLPSMRYANYLISQKQVEESIPYAEQVLRLSPEKTDREDMLRLLVTASIATMDGERLVGAFRYALDLIHAPFLYNVTLLWNVTKTIAKVAALGPVPGLDQELHSQILGVKQSLDATYGVREPETETSTYKDARVETGPGFQRFLGLNKLEIRIEAETETGVKYGFTPEDEGLLVQGKYLEFFEAFLENAPEPAQSNKNASPITAAIELMIRKEDIFLLYQIGEAMSASRLYSCSRFMFAAVVDAFAAIDRTKYSFLQVCTVQGSTEFANLATFAYSQCTLAQKAVKNLHIAQSNTKAGNGVSDPEMERVLVENFSFLKALAVD</sequence>
<dbReference type="OrthoDB" id="2196025at2759"/>
<comment type="caution">
    <text evidence="1">The sequence shown here is derived from an EMBL/GenBank/DDBJ whole genome shotgun (WGS) entry which is preliminary data.</text>
</comment>
<organism evidence="1 2">
    <name type="scientific">Nematocida displodere</name>
    <dbReference type="NCBI Taxonomy" id="1805483"/>
    <lineage>
        <taxon>Eukaryota</taxon>
        <taxon>Fungi</taxon>
        <taxon>Fungi incertae sedis</taxon>
        <taxon>Microsporidia</taxon>
        <taxon>Nematocida</taxon>
    </lineage>
</organism>
<gene>
    <name evidence="1" type="ORF">NEDG_00429</name>
</gene>
<dbReference type="SUPFAM" id="SSF48452">
    <property type="entry name" value="TPR-like"/>
    <property type="match status" value="1"/>
</dbReference>
<protein>
    <submittedName>
        <fullName evidence="1">Uncharacterized protein</fullName>
    </submittedName>
</protein>
<dbReference type="EMBL" id="LTDL01000014">
    <property type="protein sequence ID" value="OAG31954.1"/>
    <property type="molecule type" value="Genomic_DNA"/>
</dbReference>
<proteinExistence type="predicted"/>
<evidence type="ECO:0000313" key="1">
    <source>
        <dbReference type="EMBL" id="OAG31954.1"/>
    </source>
</evidence>
<keyword evidence="2" id="KW-1185">Reference proteome</keyword>
<dbReference type="InterPro" id="IPR011990">
    <property type="entry name" value="TPR-like_helical_dom_sf"/>
</dbReference>
<dbReference type="Proteomes" id="UP000185944">
    <property type="component" value="Unassembled WGS sequence"/>
</dbReference>
<name>A0A177EJ01_9MICR</name>
<reference evidence="1 2" key="1">
    <citation type="submission" date="2016-02" db="EMBL/GenBank/DDBJ databases">
        <title>Discovery of a natural microsporidian pathogen with a broad tissue tropism in Caenorhabditis elegans.</title>
        <authorList>
            <person name="Luallen R.J."/>
            <person name="Reinke A.W."/>
            <person name="Tong L."/>
            <person name="Botts M.R."/>
            <person name="Felix M.-A."/>
            <person name="Troemel E.R."/>
        </authorList>
    </citation>
    <scope>NUCLEOTIDE SEQUENCE [LARGE SCALE GENOMIC DNA]</scope>
    <source>
        <strain evidence="1 2">JUm2807</strain>
    </source>
</reference>
<accession>A0A177EJ01</accession>
<dbReference type="RefSeq" id="XP_067545555.1">
    <property type="nucleotide sequence ID" value="XM_067687847.1"/>
</dbReference>
<dbReference type="VEuPathDB" id="MicrosporidiaDB:NEDG_00429"/>